<keyword evidence="2" id="KW-1185">Reference proteome</keyword>
<dbReference type="Pfam" id="PF09577">
    <property type="entry name" value="Spore_YpjB"/>
    <property type="match status" value="1"/>
</dbReference>
<organism evidence="1 2">
    <name type="scientific">Tumebacillus permanentifrigoris</name>
    <dbReference type="NCBI Taxonomy" id="378543"/>
    <lineage>
        <taxon>Bacteria</taxon>
        <taxon>Bacillati</taxon>
        <taxon>Bacillota</taxon>
        <taxon>Bacilli</taxon>
        <taxon>Bacillales</taxon>
        <taxon>Alicyclobacillaceae</taxon>
        <taxon>Tumebacillus</taxon>
    </lineage>
</organism>
<dbReference type="OrthoDB" id="2380699at2"/>
<evidence type="ECO:0000313" key="1">
    <source>
        <dbReference type="EMBL" id="PWK15535.1"/>
    </source>
</evidence>
<comment type="caution">
    <text evidence="1">The sequence shown here is derived from an EMBL/GenBank/DDBJ whole genome shotgun (WGS) entry which is preliminary data.</text>
</comment>
<dbReference type="InterPro" id="IPR014231">
    <property type="entry name" value="Spore_YpjB"/>
</dbReference>
<proteinExistence type="predicted"/>
<dbReference type="AlphaFoldDB" id="A0A316DC46"/>
<dbReference type="Proteomes" id="UP000245634">
    <property type="component" value="Unassembled WGS sequence"/>
</dbReference>
<reference evidence="1 2" key="1">
    <citation type="submission" date="2018-05" db="EMBL/GenBank/DDBJ databases">
        <title>Genomic Encyclopedia of Type Strains, Phase IV (KMG-IV): sequencing the most valuable type-strain genomes for metagenomic binning, comparative biology and taxonomic classification.</title>
        <authorList>
            <person name="Goeker M."/>
        </authorList>
    </citation>
    <scope>NUCLEOTIDE SEQUENCE [LARGE SCALE GENOMIC DNA]</scope>
    <source>
        <strain evidence="1 2">DSM 18773</strain>
    </source>
</reference>
<dbReference type="RefSeq" id="WP_109686672.1">
    <property type="nucleotide sequence ID" value="NZ_QGGL01000003.1"/>
</dbReference>
<dbReference type="EMBL" id="QGGL01000003">
    <property type="protein sequence ID" value="PWK15535.1"/>
    <property type="molecule type" value="Genomic_DNA"/>
</dbReference>
<name>A0A316DC46_9BACL</name>
<protein>
    <submittedName>
        <fullName evidence="1">Sporulation protein YpjB</fullName>
    </submittedName>
</protein>
<sequence>MMRKLMWAWLLFLLVVSLAVPSAGALTALVNPITLYQEAVKVENQIKSAENPAAVLPALDTLSDMYTRLDPSKISQKVEGIQAVTNELIALKQLYAAVKGPEQAVAEFRIHRIVVAFDSLAYPNSPAWLPVARSMENNLDKLIEAVAKGDQKLAKTVFQKFRNERDQIWLALTLHGNPSDLQVQASAFRFVEGQLAGEQVTDKQGTLDALGHYKGALGKLTSEIRVAGDPPLLPVFYVELGPATYGTACGGLLCWAGWRAWRKKKN</sequence>
<gene>
    <name evidence="1" type="ORF">C7459_10371</name>
</gene>
<evidence type="ECO:0000313" key="2">
    <source>
        <dbReference type="Proteomes" id="UP000245634"/>
    </source>
</evidence>
<accession>A0A316DC46</accession>